<dbReference type="AlphaFoldDB" id="A0A645D6L5"/>
<reference evidence="1" key="1">
    <citation type="submission" date="2019-08" db="EMBL/GenBank/DDBJ databases">
        <authorList>
            <person name="Kucharzyk K."/>
            <person name="Murdoch R.W."/>
            <person name="Higgins S."/>
            <person name="Loffler F."/>
        </authorList>
    </citation>
    <scope>NUCLEOTIDE SEQUENCE</scope>
</reference>
<sequence length="102" mass="11962">MVRLTAAKSLVFRSPCRFITDQIWPGTGNTGGAHRFMRIDHDLVFRRFFKCKQVMVIDPLTVMIFTTGNNITYITTFYGRIFILVHQLVRFIKMSFVIADRR</sequence>
<accession>A0A645D6L5</accession>
<dbReference type="EMBL" id="VSSQ01033291">
    <property type="protein sequence ID" value="MPM84827.1"/>
    <property type="molecule type" value="Genomic_DNA"/>
</dbReference>
<comment type="caution">
    <text evidence="1">The sequence shown here is derived from an EMBL/GenBank/DDBJ whole genome shotgun (WGS) entry which is preliminary data.</text>
</comment>
<evidence type="ECO:0000313" key="1">
    <source>
        <dbReference type="EMBL" id="MPM84827.1"/>
    </source>
</evidence>
<organism evidence="1">
    <name type="scientific">bioreactor metagenome</name>
    <dbReference type="NCBI Taxonomy" id="1076179"/>
    <lineage>
        <taxon>unclassified sequences</taxon>
        <taxon>metagenomes</taxon>
        <taxon>ecological metagenomes</taxon>
    </lineage>
</organism>
<gene>
    <name evidence="1" type="ORF">SDC9_131903</name>
</gene>
<proteinExistence type="predicted"/>
<protein>
    <submittedName>
        <fullName evidence="1">Uncharacterized protein</fullName>
    </submittedName>
</protein>
<name>A0A645D6L5_9ZZZZ</name>